<dbReference type="PANTHER" id="PTHR41521:SF4">
    <property type="entry name" value="BLR0684 PROTEIN"/>
    <property type="match status" value="1"/>
</dbReference>
<evidence type="ECO:0000313" key="2">
    <source>
        <dbReference type="EMBL" id="MBJ7601756.1"/>
    </source>
</evidence>
<protein>
    <submittedName>
        <fullName evidence="2">DUF1330 domain-containing protein</fullName>
    </submittedName>
</protein>
<dbReference type="EMBL" id="JAEKNQ010000006">
    <property type="protein sequence ID" value="MBJ7601756.1"/>
    <property type="molecule type" value="Genomic_DNA"/>
</dbReference>
<evidence type="ECO:0000313" key="3">
    <source>
        <dbReference type="Proteomes" id="UP000620075"/>
    </source>
</evidence>
<dbReference type="Pfam" id="PF07045">
    <property type="entry name" value="DUF1330"/>
    <property type="match status" value="1"/>
</dbReference>
<dbReference type="PANTHER" id="PTHR41521">
    <property type="match status" value="1"/>
</dbReference>
<sequence>MPAYLLANVRVTYPEAYAEYSRKVPATVAAHGGRFLVRGGPGEVVEGEFSLQRLVIIEFPDRDRLRAWYDSPEYQAILPIRHANGVSTMVFLDGYSDPH</sequence>
<dbReference type="SUPFAM" id="SSF54909">
    <property type="entry name" value="Dimeric alpha+beta barrel"/>
    <property type="match status" value="1"/>
</dbReference>
<gene>
    <name evidence="2" type="ORF">JF888_00935</name>
</gene>
<dbReference type="Proteomes" id="UP000620075">
    <property type="component" value="Unassembled WGS sequence"/>
</dbReference>
<comment type="caution">
    <text evidence="2">The sequence shown here is derived from an EMBL/GenBank/DDBJ whole genome shotgun (WGS) entry which is preliminary data.</text>
</comment>
<name>A0A934KEB4_9BACT</name>
<dbReference type="AlphaFoldDB" id="A0A934KEB4"/>
<dbReference type="InterPro" id="IPR011008">
    <property type="entry name" value="Dimeric_a/b-barrel"/>
</dbReference>
<accession>A0A934KEB4</accession>
<dbReference type="RefSeq" id="WP_338176112.1">
    <property type="nucleotide sequence ID" value="NZ_JAEKNQ010000006.1"/>
</dbReference>
<feature type="domain" description="DUF1330" evidence="1">
    <location>
        <begin position="2"/>
        <end position="95"/>
    </location>
</feature>
<reference evidence="2 3" key="1">
    <citation type="submission" date="2020-10" db="EMBL/GenBank/DDBJ databases">
        <title>Ca. Dormibacterota MAGs.</title>
        <authorList>
            <person name="Montgomery K."/>
        </authorList>
    </citation>
    <scope>NUCLEOTIDE SEQUENCE [LARGE SCALE GENOMIC DNA]</scope>
    <source>
        <strain evidence="2">SC8811_S16_3</strain>
    </source>
</reference>
<organism evidence="2 3">
    <name type="scientific">Candidatus Dormiibacter inghamiae</name>
    <dbReference type="NCBI Taxonomy" id="3127013"/>
    <lineage>
        <taxon>Bacteria</taxon>
        <taxon>Bacillati</taxon>
        <taxon>Candidatus Dormiibacterota</taxon>
        <taxon>Candidatus Dormibacteria</taxon>
        <taxon>Candidatus Dormibacterales</taxon>
        <taxon>Candidatus Dormibacteraceae</taxon>
        <taxon>Candidatus Dormiibacter</taxon>
    </lineage>
</organism>
<dbReference type="InterPro" id="IPR010753">
    <property type="entry name" value="DUF1330"/>
</dbReference>
<proteinExistence type="predicted"/>
<dbReference type="Gene3D" id="3.30.70.100">
    <property type="match status" value="1"/>
</dbReference>
<evidence type="ECO:0000259" key="1">
    <source>
        <dbReference type="Pfam" id="PF07045"/>
    </source>
</evidence>